<dbReference type="Proteomes" id="UP000005365">
    <property type="component" value="Unassembled WGS sequence"/>
</dbReference>
<name>C6M4N6_NEISI</name>
<gene>
    <name evidence="2" type="ORF">NEISICOT_01483</name>
</gene>
<evidence type="ECO:0000256" key="1">
    <source>
        <dbReference type="SAM" id="Phobius"/>
    </source>
</evidence>
<accession>C6M4N6</accession>
<keyword evidence="3" id="KW-1185">Reference proteome</keyword>
<protein>
    <submittedName>
        <fullName evidence="2">Uncharacterized protein</fullName>
    </submittedName>
</protein>
<keyword evidence="1" id="KW-0472">Membrane</keyword>
<evidence type="ECO:0000313" key="2">
    <source>
        <dbReference type="EMBL" id="EET44819.1"/>
    </source>
</evidence>
<keyword evidence="1" id="KW-1133">Transmembrane helix</keyword>
<dbReference type="AlphaFoldDB" id="C6M4N6"/>
<organism evidence="2 3">
    <name type="scientific">Neisseria sicca ATCC 29256</name>
    <dbReference type="NCBI Taxonomy" id="547045"/>
    <lineage>
        <taxon>Bacteria</taxon>
        <taxon>Pseudomonadati</taxon>
        <taxon>Pseudomonadota</taxon>
        <taxon>Betaproteobacteria</taxon>
        <taxon>Neisseriales</taxon>
        <taxon>Neisseriaceae</taxon>
        <taxon>Neisseria</taxon>
    </lineage>
</organism>
<comment type="caution">
    <text evidence="2">The sequence shown here is derived from an EMBL/GenBank/DDBJ whole genome shotgun (WGS) entry which is preliminary data.</text>
</comment>
<proteinExistence type="predicted"/>
<dbReference type="EMBL" id="ACKO02000007">
    <property type="protein sequence ID" value="EET44819.1"/>
    <property type="molecule type" value="Genomic_DNA"/>
</dbReference>
<reference evidence="2" key="1">
    <citation type="submission" date="2009-07" db="EMBL/GenBank/DDBJ databases">
        <authorList>
            <person name="Weinstock G."/>
            <person name="Sodergren E."/>
            <person name="Clifton S."/>
            <person name="Fulton L."/>
            <person name="Fulton B."/>
            <person name="Courtney L."/>
            <person name="Fronick C."/>
            <person name="Harrison M."/>
            <person name="Strong C."/>
            <person name="Farmer C."/>
            <person name="Delahaunty K."/>
            <person name="Markovic C."/>
            <person name="Hall O."/>
            <person name="Minx P."/>
            <person name="Tomlinson C."/>
            <person name="Mitreva M."/>
            <person name="Nelson J."/>
            <person name="Hou S."/>
            <person name="Wollam A."/>
            <person name="Pepin K.H."/>
            <person name="Johnson M."/>
            <person name="Bhonagiri V."/>
            <person name="Nash W.E."/>
            <person name="Warren W."/>
            <person name="Chinwalla A."/>
            <person name="Mardis E.R."/>
            <person name="Wilson R.K."/>
        </authorList>
    </citation>
    <scope>NUCLEOTIDE SEQUENCE [LARGE SCALE GENOMIC DNA]</scope>
    <source>
        <strain evidence="2">ATCC 29256</strain>
    </source>
</reference>
<evidence type="ECO:0000313" key="3">
    <source>
        <dbReference type="Proteomes" id="UP000005365"/>
    </source>
</evidence>
<feature type="transmembrane region" description="Helical" evidence="1">
    <location>
        <begin position="12"/>
        <end position="29"/>
    </location>
</feature>
<keyword evidence="1" id="KW-0812">Transmembrane</keyword>
<sequence>MVRKCFDRLIRHIQAIFIFEFLVCLYGLYKKWNIFMLNNGIGF</sequence>